<organism evidence="2 3">
    <name type="scientific">Steinernema glaseri</name>
    <dbReference type="NCBI Taxonomy" id="37863"/>
    <lineage>
        <taxon>Eukaryota</taxon>
        <taxon>Metazoa</taxon>
        <taxon>Ecdysozoa</taxon>
        <taxon>Nematoda</taxon>
        <taxon>Chromadorea</taxon>
        <taxon>Rhabditida</taxon>
        <taxon>Tylenchina</taxon>
        <taxon>Panagrolaimomorpha</taxon>
        <taxon>Strongyloidoidea</taxon>
        <taxon>Steinernematidae</taxon>
        <taxon>Steinernema</taxon>
    </lineage>
</organism>
<feature type="region of interest" description="Disordered" evidence="1">
    <location>
        <begin position="86"/>
        <end position="109"/>
    </location>
</feature>
<dbReference type="WBParaSite" id="L893_g7007.t1">
    <property type="protein sequence ID" value="L893_g7007.t1"/>
    <property type="gene ID" value="L893_g7007"/>
</dbReference>
<reference evidence="3" key="1">
    <citation type="submission" date="2016-11" db="UniProtKB">
        <authorList>
            <consortium name="WormBaseParasite"/>
        </authorList>
    </citation>
    <scope>IDENTIFICATION</scope>
</reference>
<evidence type="ECO:0000313" key="3">
    <source>
        <dbReference type="WBParaSite" id="L893_g7007.t1"/>
    </source>
</evidence>
<accession>A0A1I8ALH4</accession>
<protein>
    <submittedName>
        <fullName evidence="3">DUF2188 domain-containing protein</fullName>
    </submittedName>
</protein>
<sequence length="127" mass="14449">MVATHVEGRRRRARQTAASAATHRAGKAARHWPRRAPVDTEPAKRRFTRSRIFSFEESTHVVLANGKQRARVVTPREARHAKVVLESRRSRAGKHSIQEPKHKRGDAGLLPKKLGTRLQAAQRLMHF</sequence>
<evidence type="ECO:0000256" key="1">
    <source>
        <dbReference type="SAM" id="MobiDB-lite"/>
    </source>
</evidence>
<keyword evidence="2" id="KW-1185">Reference proteome</keyword>
<dbReference type="Proteomes" id="UP000095287">
    <property type="component" value="Unplaced"/>
</dbReference>
<feature type="compositionally biased region" description="Basic residues" evidence="1">
    <location>
        <begin position="24"/>
        <end position="34"/>
    </location>
</feature>
<dbReference type="AlphaFoldDB" id="A0A1I8ALH4"/>
<name>A0A1I8ALH4_9BILA</name>
<feature type="region of interest" description="Disordered" evidence="1">
    <location>
        <begin position="1"/>
        <end position="43"/>
    </location>
</feature>
<evidence type="ECO:0000313" key="2">
    <source>
        <dbReference type="Proteomes" id="UP000095287"/>
    </source>
</evidence>
<proteinExistence type="predicted"/>